<dbReference type="STRING" id="485913.Krac_4177"/>
<dbReference type="PANTHER" id="PTHR46825">
    <property type="entry name" value="D-ALANYL-D-ALANINE-CARBOXYPEPTIDASE/ENDOPEPTIDASE AMPH"/>
    <property type="match status" value="1"/>
</dbReference>
<evidence type="ECO:0000313" key="3">
    <source>
        <dbReference type="Proteomes" id="UP000004508"/>
    </source>
</evidence>
<evidence type="ECO:0000313" key="2">
    <source>
        <dbReference type="EMBL" id="EFH83237.1"/>
    </source>
</evidence>
<protein>
    <submittedName>
        <fullName evidence="2">D-stereospecific aminopeptidase</fullName>
        <ecNumber evidence="2">3.4.11.19</ecNumber>
    </submittedName>
</protein>
<comment type="caution">
    <text evidence="2">The sequence shown here is derived from an EMBL/GenBank/DDBJ whole genome shotgun (WGS) entry which is preliminary data.</text>
</comment>
<dbReference type="InterPro" id="IPR050491">
    <property type="entry name" value="AmpC-like"/>
</dbReference>
<dbReference type="eggNOG" id="COG1680">
    <property type="taxonomic scope" value="Bacteria"/>
</dbReference>
<dbReference type="Pfam" id="PF00144">
    <property type="entry name" value="Beta-lactamase"/>
    <property type="match status" value="1"/>
</dbReference>
<dbReference type="SUPFAM" id="SSF56601">
    <property type="entry name" value="beta-lactamase/transpeptidase-like"/>
    <property type="match status" value="1"/>
</dbReference>
<dbReference type="EMBL" id="ADVG01000003">
    <property type="protein sequence ID" value="EFH83237.1"/>
    <property type="molecule type" value="Genomic_DNA"/>
</dbReference>
<name>D6TYF7_KTERA</name>
<dbReference type="AlphaFoldDB" id="D6TYF7"/>
<sequence length="428" mass="48413">MLSEIDQIVHKEIDLQGPGVAIAVVKDGKLIHSAGYGFANLEWSCPIEPDTVFRLASVTKQFTAVAIMLLEKQGKLRLDDSITTYLPDYPTHSQTITITHLLNHTSGIKSYTALDDLYQENKKDMLPGDVVAYFKDLPLEFEPGTRYTYNNSGYHLLGLIIEKITGMGYEQFIQQHIFQPLEMNRSYYMHNETIIPHRASGYERVGEIYRHAEYLSMSIPYAAGALGSTVEDLVRWDAALREERLLDTATLERMYTPTRLADGRLEEYGLGFRVTEYAGHRLIGHGGGIPGFHTFIARFVDDQAMVVALANVPETNVERITRKIARHIFELPPVERTPVTLSEVTLDKAVGAYVGENGFSLEVRRDGKRLTIQGFIADGLLPMSEQTYYISQDNEFELHFSEEQEGVFNALTLHIPIYRTFIAIRKQG</sequence>
<organism evidence="2 3">
    <name type="scientific">Ktedonobacter racemifer DSM 44963</name>
    <dbReference type="NCBI Taxonomy" id="485913"/>
    <lineage>
        <taxon>Bacteria</taxon>
        <taxon>Bacillati</taxon>
        <taxon>Chloroflexota</taxon>
        <taxon>Ktedonobacteria</taxon>
        <taxon>Ktedonobacterales</taxon>
        <taxon>Ktedonobacteraceae</taxon>
        <taxon>Ktedonobacter</taxon>
    </lineage>
</organism>
<proteinExistence type="predicted"/>
<dbReference type="Gene3D" id="3.40.710.10">
    <property type="entry name" value="DD-peptidase/beta-lactamase superfamily"/>
    <property type="match status" value="1"/>
</dbReference>
<dbReference type="InParanoid" id="D6TYF7"/>
<keyword evidence="2" id="KW-0645">Protease</keyword>
<keyword evidence="2" id="KW-0378">Hydrolase</keyword>
<dbReference type="InterPro" id="IPR001466">
    <property type="entry name" value="Beta-lactam-related"/>
</dbReference>
<keyword evidence="3" id="KW-1185">Reference proteome</keyword>
<feature type="domain" description="Beta-lactamase-related" evidence="1">
    <location>
        <begin position="14"/>
        <end position="326"/>
    </location>
</feature>
<dbReference type="FunCoup" id="D6TYF7">
    <property type="interactions" value="120"/>
</dbReference>
<dbReference type="InterPro" id="IPR012338">
    <property type="entry name" value="Beta-lactam/transpept-like"/>
</dbReference>
<dbReference type="EC" id="3.4.11.19" evidence="2"/>
<gene>
    <name evidence="2" type="ORF">Krac_4177</name>
</gene>
<evidence type="ECO:0000259" key="1">
    <source>
        <dbReference type="Pfam" id="PF00144"/>
    </source>
</evidence>
<dbReference type="PANTHER" id="PTHR46825:SF9">
    <property type="entry name" value="BETA-LACTAMASE-RELATED DOMAIN-CONTAINING PROTEIN"/>
    <property type="match status" value="1"/>
</dbReference>
<dbReference type="RefSeq" id="WP_007913805.1">
    <property type="nucleotide sequence ID" value="NZ_ADVG01000003.1"/>
</dbReference>
<keyword evidence="2" id="KW-0031">Aminopeptidase</keyword>
<dbReference type="Proteomes" id="UP000004508">
    <property type="component" value="Unassembled WGS sequence"/>
</dbReference>
<reference evidence="2 3" key="1">
    <citation type="journal article" date="2011" name="Stand. Genomic Sci.">
        <title>Non-contiguous finished genome sequence and contextual data of the filamentous soil bacterium Ktedonobacter racemifer type strain (SOSP1-21).</title>
        <authorList>
            <person name="Chang Y.J."/>
            <person name="Land M."/>
            <person name="Hauser L."/>
            <person name="Chertkov O."/>
            <person name="Del Rio T.G."/>
            <person name="Nolan M."/>
            <person name="Copeland A."/>
            <person name="Tice H."/>
            <person name="Cheng J.F."/>
            <person name="Lucas S."/>
            <person name="Han C."/>
            <person name="Goodwin L."/>
            <person name="Pitluck S."/>
            <person name="Ivanova N."/>
            <person name="Ovchinikova G."/>
            <person name="Pati A."/>
            <person name="Chen A."/>
            <person name="Palaniappan K."/>
            <person name="Mavromatis K."/>
            <person name="Liolios K."/>
            <person name="Brettin T."/>
            <person name="Fiebig A."/>
            <person name="Rohde M."/>
            <person name="Abt B."/>
            <person name="Goker M."/>
            <person name="Detter J.C."/>
            <person name="Woyke T."/>
            <person name="Bristow J."/>
            <person name="Eisen J.A."/>
            <person name="Markowitz V."/>
            <person name="Hugenholtz P."/>
            <person name="Kyrpides N.C."/>
            <person name="Klenk H.P."/>
            <person name="Lapidus A."/>
        </authorList>
    </citation>
    <scope>NUCLEOTIDE SEQUENCE [LARGE SCALE GENOMIC DNA]</scope>
    <source>
        <strain evidence="3">DSM 44963</strain>
    </source>
</reference>
<dbReference type="GO" id="GO:0004177">
    <property type="term" value="F:aminopeptidase activity"/>
    <property type="evidence" value="ECO:0007669"/>
    <property type="project" value="UniProtKB-KW"/>
</dbReference>
<accession>D6TYF7</accession>
<dbReference type="OrthoDB" id="9803467at2"/>